<evidence type="ECO:0000313" key="2">
    <source>
        <dbReference type="Proteomes" id="UP001141434"/>
    </source>
</evidence>
<reference evidence="1" key="1">
    <citation type="submission" date="2022-11" db="EMBL/GenBank/DDBJ databases">
        <authorList>
            <person name="Petersen C."/>
        </authorList>
    </citation>
    <scope>NUCLEOTIDE SEQUENCE</scope>
    <source>
        <strain evidence="1">IBT 34128</strain>
    </source>
</reference>
<dbReference type="Proteomes" id="UP001141434">
    <property type="component" value="Unassembled WGS sequence"/>
</dbReference>
<dbReference type="AlphaFoldDB" id="A0A9W9FM26"/>
<sequence>MPLQFVYEAADCRLFYTYDNIVHPATGWNAAARAIWGNGHCVKGSKSNVTDGAYHRRNA</sequence>
<dbReference type="GeneID" id="81394382"/>
<protein>
    <submittedName>
        <fullName evidence="1">Uncharacterized protein</fullName>
    </submittedName>
</protein>
<evidence type="ECO:0000313" key="1">
    <source>
        <dbReference type="EMBL" id="KAJ5102410.1"/>
    </source>
</evidence>
<dbReference type="RefSeq" id="XP_056513241.1">
    <property type="nucleotide sequence ID" value="XM_056655214.1"/>
</dbReference>
<proteinExistence type="predicted"/>
<dbReference type="EMBL" id="JAPMSZ010000005">
    <property type="protein sequence ID" value="KAJ5102410.1"/>
    <property type="molecule type" value="Genomic_DNA"/>
</dbReference>
<organism evidence="1 2">
    <name type="scientific">Penicillium alfredii</name>
    <dbReference type="NCBI Taxonomy" id="1506179"/>
    <lineage>
        <taxon>Eukaryota</taxon>
        <taxon>Fungi</taxon>
        <taxon>Dikarya</taxon>
        <taxon>Ascomycota</taxon>
        <taxon>Pezizomycotina</taxon>
        <taxon>Eurotiomycetes</taxon>
        <taxon>Eurotiomycetidae</taxon>
        <taxon>Eurotiales</taxon>
        <taxon>Aspergillaceae</taxon>
        <taxon>Penicillium</taxon>
    </lineage>
</organism>
<gene>
    <name evidence="1" type="ORF">NUU61_004632</name>
</gene>
<reference evidence="1" key="2">
    <citation type="journal article" date="2023" name="IMA Fungus">
        <title>Comparative genomic study of the Penicillium genus elucidates a diverse pangenome and 15 lateral gene transfer events.</title>
        <authorList>
            <person name="Petersen C."/>
            <person name="Sorensen T."/>
            <person name="Nielsen M.R."/>
            <person name="Sondergaard T.E."/>
            <person name="Sorensen J.L."/>
            <person name="Fitzpatrick D.A."/>
            <person name="Frisvad J.C."/>
            <person name="Nielsen K.L."/>
        </authorList>
    </citation>
    <scope>NUCLEOTIDE SEQUENCE</scope>
    <source>
        <strain evidence="1">IBT 34128</strain>
    </source>
</reference>
<dbReference type="OrthoDB" id="4360903at2759"/>
<accession>A0A9W9FM26</accession>
<keyword evidence="2" id="KW-1185">Reference proteome</keyword>
<comment type="caution">
    <text evidence="1">The sequence shown here is derived from an EMBL/GenBank/DDBJ whole genome shotgun (WGS) entry which is preliminary data.</text>
</comment>
<name>A0A9W9FM26_9EURO</name>